<keyword evidence="5 11" id="KW-0808">Transferase</keyword>
<keyword evidence="6 11" id="KW-0479">Metal-binding</keyword>
<dbReference type="PROSITE" id="PS51257">
    <property type="entry name" value="PROKAR_LIPOPROTEIN"/>
    <property type="match status" value="1"/>
</dbReference>
<comment type="function">
    <text evidence="13">Flavin transferase that catalyzes the transfer of the FMN moiety of FAD and its covalent binding to the hydroxyl group of a threonine residue in a target flavoprotein.</text>
</comment>
<dbReference type="PIRSF" id="PIRSF006268">
    <property type="entry name" value="ApbE"/>
    <property type="match status" value="1"/>
</dbReference>
<proteinExistence type="inferred from homology"/>
<dbReference type="AlphaFoldDB" id="A0AAP6JHW4"/>
<comment type="subcellular location">
    <subcellularLocation>
        <location evidence="13">Cell inner membrane</location>
        <topology evidence="13">Lipid-anchor</topology>
        <orientation evidence="13">Periplasmic side</orientation>
    </subcellularLocation>
</comment>
<evidence type="ECO:0000256" key="13">
    <source>
        <dbReference type="RuleBase" id="RU363002"/>
    </source>
</evidence>
<keyword evidence="13" id="KW-0472">Membrane</keyword>
<evidence type="ECO:0000256" key="10">
    <source>
        <dbReference type="ARBA" id="ARBA00048540"/>
    </source>
</evidence>
<dbReference type="GO" id="GO:0016740">
    <property type="term" value="F:transferase activity"/>
    <property type="evidence" value="ECO:0007669"/>
    <property type="project" value="UniProtKB-UniRule"/>
</dbReference>
<keyword evidence="15" id="KW-1185">Reference proteome</keyword>
<keyword evidence="13" id="KW-0449">Lipoprotein</keyword>
<accession>A0AAP6JHW4</accession>
<evidence type="ECO:0000256" key="5">
    <source>
        <dbReference type="ARBA" id="ARBA00022679"/>
    </source>
</evidence>
<evidence type="ECO:0000256" key="9">
    <source>
        <dbReference type="ARBA" id="ARBA00031306"/>
    </source>
</evidence>
<dbReference type="Proteomes" id="UP001302316">
    <property type="component" value="Unassembled WGS sequence"/>
</dbReference>
<dbReference type="SUPFAM" id="SSF143631">
    <property type="entry name" value="ApbE-like"/>
    <property type="match status" value="1"/>
</dbReference>
<comment type="caution">
    <text evidence="14">The sequence shown here is derived from an EMBL/GenBank/DDBJ whole genome shotgun (WGS) entry which is preliminary data.</text>
</comment>
<evidence type="ECO:0000256" key="3">
    <source>
        <dbReference type="ARBA" id="ARBA00016337"/>
    </source>
</evidence>
<evidence type="ECO:0000256" key="4">
    <source>
        <dbReference type="ARBA" id="ARBA00022630"/>
    </source>
</evidence>
<keyword evidence="13" id="KW-0997">Cell inner membrane</keyword>
<evidence type="ECO:0000256" key="11">
    <source>
        <dbReference type="PIRNR" id="PIRNR006268"/>
    </source>
</evidence>
<feature type="binding site" evidence="12">
    <location>
        <position position="293"/>
    </location>
    <ligand>
        <name>Mg(2+)</name>
        <dbReference type="ChEBI" id="CHEBI:18420"/>
    </ligand>
</feature>
<dbReference type="GO" id="GO:0046872">
    <property type="term" value="F:metal ion binding"/>
    <property type="evidence" value="ECO:0007669"/>
    <property type="project" value="UniProtKB-UniRule"/>
</dbReference>
<dbReference type="EMBL" id="JAYGII010000007">
    <property type="protein sequence ID" value="MEA5445254.1"/>
    <property type="molecule type" value="Genomic_DNA"/>
</dbReference>
<protein>
    <recommendedName>
        <fullName evidence="3 11">FAD:protein FMN transferase</fullName>
        <ecNumber evidence="2 11">2.7.1.180</ecNumber>
    </recommendedName>
    <alternativeName>
        <fullName evidence="9 11">Flavin transferase</fullName>
    </alternativeName>
</protein>
<keyword evidence="4 11" id="KW-0285">Flavoprotein</keyword>
<dbReference type="InterPro" id="IPR024932">
    <property type="entry name" value="ApbE"/>
</dbReference>
<evidence type="ECO:0000256" key="7">
    <source>
        <dbReference type="ARBA" id="ARBA00022827"/>
    </source>
</evidence>
<keyword evidence="7 11" id="KW-0274">FAD</keyword>
<dbReference type="EC" id="2.7.1.180" evidence="2 11"/>
<evidence type="ECO:0000256" key="12">
    <source>
        <dbReference type="PIRSR" id="PIRSR006268-2"/>
    </source>
</evidence>
<dbReference type="PANTHER" id="PTHR30040:SF2">
    <property type="entry name" value="FAD:PROTEIN FMN TRANSFERASE"/>
    <property type="match status" value="1"/>
</dbReference>
<comment type="catalytic activity">
    <reaction evidence="10 11 13">
        <text>L-threonyl-[protein] + FAD = FMN-L-threonyl-[protein] + AMP + H(+)</text>
        <dbReference type="Rhea" id="RHEA:36847"/>
        <dbReference type="Rhea" id="RHEA-COMP:11060"/>
        <dbReference type="Rhea" id="RHEA-COMP:11061"/>
        <dbReference type="ChEBI" id="CHEBI:15378"/>
        <dbReference type="ChEBI" id="CHEBI:30013"/>
        <dbReference type="ChEBI" id="CHEBI:57692"/>
        <dbReference type="ChEBI" id="CHEBI:74257"/>
        <dbReference type="ChEBI" id="CHEBI:456215"/>
        <dbReference type="EC" id="2.7.1.180"/>
    </reaction>
</comment>
<comment type="cofactor">
    <cofactor evidence="12">
        <name>Mg(2+)</name>
        <dbReference type="ChEBI" id="CHEBI:18420"/>
    </cofactor>
    <cofactor evidence="12">
        <name>Mn(2+)</name>
        <dbReference type="ChEBI" id="CHEBI:29035"/>
    </cofactor>
    <text evidence="12">Magnesium. Can also use manganese.</text>
</comment>
<evidence type="ECO:0000256" key="2">
    <source>
        <dbReference type="ARBA" id="ARBA00011955"/>
    </source>
</evidence>
<dbReference type="GO" id="GO:0005886">
    <property type="term" value="C:plasma membrane"/>
    <property type="evidence" value="ECO:0007669"/>
    <property type="project" value="UniProtKB-SubCell"/>
</dbReference>
<comment type="similarity">
    <text evidence="1 11 13">Belongs to the ApbE family.</text>
</comment>
<dbReference type="InterPro" id="IPR003374">
    <property type="entry name" value="ApbE-like_sf"/>
</dbReference>
<reference evidence="14 15" key="1">
    <citation type="submission" date="2023-12" db="EMBL/GenBank/DDBJ databases">
        <title>Whole-genome sequencing of halo(alkali)philic microorganisms from hypersaline lakes.</title>
        <authorList>
            <person name="Sorokin D.Y."/>
            <person name="Merkel A.Y."/>
            <person name="Messina E."/>
            <person name="Yakimov M."/>
        </authorList>
    </citation>
    <scope>NUCLEOTIDE SEQUENCE [LARGE SCALE GENOMIC DNA]</scope>
    <source>
        <strain evidence="14 15">AB-CW1</strain>
    </source>
</reference>
<dbReference type="Gene3D" id="3.10.520.10">
    <property type="entry name" value="ApbE-like domains"/>
    <property type="match status" value="1"/>
</dbReference>
<evidence type="ECO:0000313" key="14">
    <source>
        <dbReference type="EMBL" id="MEA5445254.1"/>
    </source>
</evidence>
<name>A0AAP6JHW4_9GAMM</name>
<feature type="binding site" evidence="12">
    <location>
        <position position="173"/>
    </location>
    <ligand>
        <name>Mg(2+)</name>
        <dbReference type="ChEBI" id="CHEBI:18420"/>
    </ligand>
</feature>
<dbReference type="RefSeq" id="WP_346050881.1">
    <property type="nucleotide sequence ID" value="NZ_JAYGII010000007.1"/>
</dbReference>
<keyword evidence="13" id="KW-1003">Cell membrane</keyword>
<evidence type="ECO:0000256" key="1">
    <source>
        <dbReference type="ARBA" id="ARBA00008282"/>
    </source>
</evidence>
<dbReference type="PANTHER" id="PTHR30040">
    <property type="entry name" value="THIAMINE BIOSYNTHESIS LIPOPROTEIN APBE"/>
    <property type="match status" value="1"/>
</dbReference>
<dbReference type="Pfam" id="PF02424">
    <property type="entry name" value="ApbE"/>
    <property type="match status" value="1"/>
</dbReference>
<evidence type="ECO:0000256" key="8">
    <source>
        <dbReference type="ARBA" id="ARBA00022842"/>
    </source>
</evidence>
<gene>
    <name evidence="14" type="ORF">VCB98_05425</name>
</gene>
<evidence type="ECO:0000313" key="15">
    <source>
        <dbReference type="Proteomes" id="UP001302316"/>
    </source>
</evidence>
<keyword evidence="8 11" id="KW-0460">Magnesium</keyword>
<feature type="binding site" evidence="12">
    <location>
        <position position="289"/>
    </location>
    <ligand>
        <name>Mg(2+)</name>
        <dbReference type="ChEBI" id="CHEBI:18420"/>
    </ligand>
</feature>
<organism evidence="14 15">
    <name type="scientific">Natronospira elongata</name>
    <dbReference type="NCBI Taxonomy" id="3110268"/>
    <lineage>
        <taxon>Bacteria</taxon>
        <taxon>Pseudomonadati</taxon>
        <taxon>Pseudomonadota</taxon>
        <taxon>Gammaproteobacteria</taxon>
        <taxon>Natronospirales</taxon>
        <taxon>Natronospiraceae</taxon>
        <taxon>Natronospira</taxon>
    </lineage>
</organism>
<sequence length="349" mass="37043">MVRLAATVLVAGLLSACQPDEEAERQQAHFHAMGTRIDLTLIEGPLSTESATRLIESHFEVHEQRWDGWGGGELGRLNQRLANDGQANVPASLRDGIEQALLLGQQSEGLFHPGIGALVETWSFHRQPRKAGPPPSEESLHGLLESLPPVSALQLDSGLLRGPGQGFRLDLGGFAKGLSLDRLHENLDAAGLEHGIINAGGDLLALGRAGGDSVDARAWRIGILDPRGDGVLAGVTVTDGECVMTSGDYERTFEHDGEAYHHILDPRTGHPADASASVTVISTECARADAAATALFVAGPGAWPELAAQMEVDTVMLVTPDGQVELSPAMEARIEFDQRQPDVTVKALP</sequence>
<evidence type="ECO:0000256" key="6">
    <source>
        <dbReference type="ARBA" id="ARBA00022723"/>
    </source>
</evidence>